<dbReference type="AlphaFoldDB" id="W6MU16"/>
<reference evidence="6" key="2">
    <citation type="submission" date="2014-02" db="EMBL/GenBank/DDBJ databases">
        <title>Complete DNA sequence of /Kuraishia capsulata/ illustrates novel genomic features among budding yeasts (/Saccharomycotina/).</title>
        <authorList>
            <person name="Morales L."/>
            <person name="Noel B."/>
            <person name="Porcel B."/>
            <person name="Marcet-Houben M."/>
            <person name="Hullo M-F."/>
            <person name="Sacerdot C."/>
            <person name="Tekaia F."/>
            <person name="Leh-Louis V."/>
            <person name="Despons L."/>
            <person name="Khanna V."/>
            <person name="Aury J-M."/>
            <person name="Barbe V."/>
            <person name="Couloux A."/>
            <person name="Labadie K."/>
            <person name="Pelletier E."/>
            <person name="Souciet J-L."/>
            <person name="Boekhout T."/>
            <person name="Gabaldon T."/>
            <person name="Wincker P."/>
            <person name="Dujon B."/>
        </authorList>
    </citation>
    <scope>NUCLEOTIDE SEQUENCE</scope>
    <source>
        <strain evidence="6">CBS 1993</strain>
    </source>
</reference>
<sequence length="541" mass="60463">MEFYTQELSVLNPQPIDPPTVQEQEAQFIANNRYLKNEPMISYVGIPGLNHRGPDIQERLRLAFASGLPTEVKWALSTCLQLSNSTPYAVMLRSNPWLLEELLKHLNCSVFSESKGEPLNDDIGLSLDAAIVLRNMSQDTENASILSMSFTLREILVNILNNKCLINEPVITDLFEVSKEILRYAVDIVESISSYLAPAQKDDYMFLSLMKILITTKDRSLIVSILRSLSRLMVRSNLSQPYAADNISQLLLDQVSSYMLLPASAGNDELILASVDFLYQYCLPGDIRVPNLLKSFKRSMVLKAVLPRLLTHGLEFSTEFSNGVQALKLVKRLKPPVPTSPPPLTDSLLAEIDALKEPDRATAWMRCCYQAASESEVTQISLWRSYEAQFHEDAKRRLPAVDFIKNVSNAFPNSSAMVINLDDGGRKFIIKGIQPRHWSVNVSMGRFEALSRQPLITSVSEDGKVTGSAMQEAINVYNYAQNSTVALREINTSSCLLLNCLVGTKLGHELFRGTLDDLLGKVMQVPALVPHIYDTLNALDY</sequence>
<dbReference type="STRING" id="1382522.W6MU16"/>
<dbReference type="RefSeq" id="XP_022461987.1">
    <property type="nucleotide sequence ID" value="XM_022604819.1"/>
</dbReference>
<evidence type="ECO:0000313" key="6">
    <source>
        <dbReference type="EMBL" id="CDK30008.1"/>
    </source>
</evidence>
<evidence type="ECO:0000259" key="5">
    <source>
        <dbReference type="PROSITE" id="PS51526"/>
    </source>
</evidence>
<dbReference type="GO" id="GO:0006357">
    <property type="term" value="P:regulation of transcription by RNA polymerase II"/>
    <property type="evidence" value="ECO:0007669"/>
    <property type="project" value="EnsemblFungi"/>
</dbReference>
<organism evidence="6 7">
    <name type="scientific">Kuraishia capsulata CBS 1993</name>
    <dbReference type="NCBI Taxonomy" id="1382522"/>
    <lineage>
        <taxon>Eukaryota</taxon>
        <taxon>Fungi</taxon>
        <taxon>Dikarya</taxon>
        <taxon>Ascomycota</taxon>
        <taxon>Saccharomycotina</taxon>
        <taxon>Pichiomycetes</taxon>
        <taxon>Pichiales</taxon>
        <taxon>Pichiaceae</taxon>
        <taxon>Kuraishia</taxon>
    </lineage>
</organism>
<keyword evidence="1" id="KW-0156">Chromatin regulator</keyword>
<keyword evidence="4" id="KW-0539">Nucleus</keyword>
<proteinExistence type="predicted"/>
<dbReference type="GO" id="GO:0006337">
    <property type="term" value="P:nucleosome disassembly"/>
    <property type="evidence" value="ECO:0007669"/>
    <property type="project" value="EnsemblFungi"/>
</dbReference>
<dbReference type="PANTHER" id="PTHR22970:SF14">
    <property type="entry name" value="AT-RICH INTERACTIVE DOMAIN-CONTAINING PROTEIN 2"/>
    <property type="match status" value="1"/>
</dbReference>
<gene>
    <name evidence="6" type="ORF">KUCA_T00006003001</name>
</gene>
<dbReference type="EMBL" id="HG793131">
    <property type="protein sequence ID" value="CDK30008.1"/>
    <property type="molecule type" value="Genomic_DNA"/>
</dbReference>
<dbReference type="OrthoDB" id="338531at2759"/>
<dbReference type="GO" id="GO:0006368">
    <property type="term" value="P:transcription elongation by RNA polymerase II"/>
    <property type="evidence" value="ECO:0007669"/>
    <property type="project" value="EnsemblFungi"/>
</dbReference>
<dbReference type="GO" id="GO:0003677">
    <property type="term" value="F:DNA binding"/>
    <property type="evidence" value="ECO:0007669"/>
    <property type="project" value="EnsemblFungi"/>
</dbReference>
<dbReference type="GO" id="GO:0016586">
    <property type="term" value="C:RSC-type complex"/>
    <property type="evidence" value="ECO:0007669"/>
    <property type="project" value="EnsemblFungi"/>
</dbReference>
<dbReference type="SUPFAM" id="SSF48371">
    <property type="entry name" value="ARM repeat"/>
    <property type="match status" value="1"/>
</dbReference>
<dbReference type="InterPro" id="IPR052406">
    <property type="entry name" value="Chromatin_Remodeling_Comp"/>
</dbReference>
<evidence type="ECO:0000256" key="2">
    <source>
        <dbReference type="ARBA" id="ARBA00023015"/>
    </source>
</evidence>
<dbReference type="InterPro" id="IPR003150">
    <property type="entry name" value="DNA-bd_RFX"/>
</dbReference>
<feature type="domain" description="RFX-type winged-helix" evidence="5">
    <location>
        <begin position="361"/>
        <end position="437"/>
    </location>
</feature>
<evidence type="ECO:0000256" key="4">
    <source>
        <dbReference type="ARBA" id="ARBA00023242"/>
    </source>
</evidence>
<dbReference type="InterPro" id="IPR016024">
    <property type="entry name" value="ARM-type_fold"/>
</dbReference>
<dbReference type="Proteomes" id="UP000019384">
    <property type="component" value="Unassembled WGS sequence"/>
</dbReference>
<dbReference type="GeneID" id="34523375"/>
<name>W6MU16_9ASCO</name>
<evidence type="ECO:0000256" key="1">
    <source>
        <dbReference type="ARBA" id="ARBA00022853"/>
    </source>
</evidence>
<evidence type="ECO:0000313" key="7">
    <source>
        <dbReference type="Proteomes" id="UP000019384"/>
    </source>
</evidence>
<dbReference type="HOGENOM" id="CLU_026029_0_0_1"/>
<dbReference type="GO" id="GO:0009303">
    <property type="term" value="P:rRNA transcription"/>
    <property type="evidence" value="ECO:0007669"/>
    <property type="project" value="EnsemblFungi"/>
</dbReference>
<dbReference type="PANTHER" id="PTHR22970">
    <property type="entry name" value="AT-RICH INTERACTIVE DOMAIN-CONTAINING PROTEIN 2"/>
    <property type="match status" value="1"/>
</dbReference>
<keyword evidence="2" id="KW-0805">Transcription regulation</keyword>
<keyword evidence="7" id="KW-1185">Reference proteome</keyword>
<reference evidence="6" key="1">
    <citation type="submission" date="2013-12" db="EMBL/GenBank/DDBJ databases">
        <authorList>
            <person name="Genoscope - CEA"/>
        </authorList>
    </citation>
    <scope>NUCLEOTIDE SEQUENCE</scope>
    <source>
        <strain evidence="6">CBS 1993</strain>
    </source>
</reference>
<keyword evidence="3" id="KW-0804">Transcription</keyword>
<dbReference type="PROSITE" id="PS51526">
    <property type="entry name" value="RFX_DBD"/>
    <property type="match status" value="1"/>
</dbReference>
<evidence type="ECO:0000256" key="3">
    <source>
        <dbReference type="ARBA" id="ARBA00023163"/>
    </source>
</evidence>
<accession>W6MU16</accession>
<protein>
    <recommendedName>
        <fullName evidence="5">RFX-type winged-helix domain-containing protein</fullName>
    </recommendedName>
</protein>